<keyword evidence="1" id="KW-0732">Signal</keyword>
<evidence type="ECO:0000259" key="2">
    <source>
        <dbReference type="Pfam" id="PF13670"/>
    </source>
</evidence>
<gene>
    <name evidence="3" type="ORF">DNJ96_09975</name>
</gene>
<name>A0A4Q9R8C0_9GAMM</name>
<dbReference type="EMBL" id="QJUP01000011">
    <property type="protein sequence ID" value="TBU96879.1"/>
    <property type="molecule type" value="Genomic_DNA"/>
</dbReference>
<dbReference type="RefSeq" id="WP_131185441.1">
    <property type="nucleotide sequence ID" value="NZ_QJUO01000028.1"/>
</dbReference>
<sequence>MHKNPLMLAGMLLMSGTVFAADTPGADWITLEEAAAKARQAGYTQLHALEADDGKWQGEGLKADGRKYEFHIDPRSGTVIKDKLD</sequence>
<keyword evidence="4" id="KW-1185">Reference proteome</keyword>
<dbReference type="AlphaFoldDB" id="A0A4Q9R8C0"/>
<dbReference type="Pfam" id="PF13670">
    <property type="entry name" value="PepSY_2"/>
    <property type="match status" value="1"/>
</dbReference>
<evidence type="ECO:0000256" key="1">
    <source>
        <dbReference type="SAM" id="SignalP"/>
    </source>
</evidence>
<proteinExistence type="predicted"/>
<organism evidence="3 4">
    <name type="scientific">Stutzerimonas kirkiae</name>
    <dbReference type="NCBI Taxonomy" id="2211392"/>
    <lineage>
        <taxon>Bacteria</taxon>
        <taxon>Pseudomonadati</taxon>
        <taxon>Pseudomonadota</taxon>
        <taxon>Gammaproteobacteria</taxon>
        <taxon>Pseudomonadales</taxon>
        <taxon>Pseudomonadaceae</taxon>
        <taxon>Stutzerimonas</taxon>
    </lineage>
</organism>
<evidence type="ECO:0000313" key="4">
    <source>
        <dbReference type="Proteomes" id="UP000292639"/>
    </source>
</evidence>
<dbReference type="OrthoDB" id="9134997at2"/>
<protein>
    <submittedName>
        <fullName evidence="3">PepSY domain-containing protein</fullName>
    </submittedName>
</protein>
<feature type="chain" id="PRO_5020598332" evidence="1">
    <location>
        <begin position="21"/>
        <end position="85"/>
    </location>
</feature>
<accession>A0A4Q9R8C0</accession>
<dbReference type="InterPro" id="IPR025711">
    <property type="entry name" value="PepSY"/>
</dbReference>
<reference evidence="3 4" key="1">
    <citation type="submission" date="2018-06" db="EMBL/GenBank/DDBJ databases">
        <title>Three novel Pseudomonas species isolated from symptomatic oak.</title>
        <authorList>
            <person name="Bueno-Gonzalez V."/>
            <person name="Brady C."/>
        </authorList>
    </citation>
    <scope>NUCLEOTIDE SEQUENCE [LARGE SCALE GENOMIC DNA]</scope>
    <source>
        <strain evidence="3 4">P17C</strain>
    </source>
</reference>
<feature type="domain" description="PepSY" evidence="2">
    <location>
        <begin position="7"/>
        <end position="83"/>
    </location>
</feature>
<evidence type="ECO:0000313" key="3">
    <source>
        <dbReference type="EMBL" id="TBU96879.1"/>
    </source>
</evidence>
<feature type="signal peptide" evidence="1">
    <location>
        <begin position="1"/>
        <end position="20"/>
    </location>
</feature>
<dbReference type="Proteomes" id="UP000292639">
    <property type="component" value="Unassembled WGS sequence"/>
</dbReference>
<comment type="caution">
    <text evidence="3">The sequence shown here is derived from an EMBL/GenBank/DDBJ whole genome shotgun (WGS) entry which is preliminary data.</text>
</comment>